<dbReference type="Proteomes" id="UP001163850">
    <property type="component" value="Unassembled WGS sequence"/>
</dbReference>
<proteinExistence type="predicted"/>
<accession>A0AA38Q6Z2</accession>
<evidence type="ECO:0000313" key="2">
    <source>
        <dbReference type="Proteomes" id="UP001163850"/>
    </source>
</evidence>
<sequence length="306" mass="34617">MKSFPNEVLDLVFQDVCVIDDDEFEFAHRFGSKPAFVTTRDAALLVCRNWNQIACMSFYHTIILSTSEQARCLARTLSSKPHLGVRVRKLLFNGGFGATASKIMKCTSNIIHISLSLAVSSWDSTKGLCSSLRSIQPCSLSLNDFNNTYNNIQTRALVAAICSCVTVHWSRLVKLRFPYETDWEWKEKTENQHLLLRAMYDTPLLKFVHMPAPYNPHLLLPLLSKPTLHAIYSETPFGFMRGHHIKGTCDGLPVLQLPQALCEKIRFPLPGPWVLAGRPYGILQAESNNLNLMFRIEPPHTTWITG</sequence>
<evidence type="ECO:0008006" key="3">
    <source>
        <dbReference type="Google" id="ProtNLM"/>
    </source>
</evidence>
<evidence type="ECO:0000313" key="1">
    <source>
        <dbReference type="EMBL" id="KAJ3988073.1"/>
    </source>
</evidence>
<protein>
    <recommendedName>
        <fullName evidence="3">F-box domain-containing protein</fullName>
    </recommendedName>
</protein>
<comment type="caution">
    <text evidence="1">The sequence shown here is derived from an EMBL/GenBank/DDBJ whole genome shotgun (WGS) entry which is preliminary data.</text>
</comment>
<organism evidence="1 2">
    <name type="scientific">Lentinula detonsa</name>
    <dbReference type="NCBI Taxonomy" id="2804962"/>
    <lineage>
        <taxon>Eukaryota</taxon>
        <taxon>Fungi</taxon>
        <taxon>Dikarya</taxon>
        <taxon>Basidiomycota</taxon>
        <taxon>Agaricomycotina</taxon>
        <taxon>Agaricomycetes</taxon>
        <taxon>Agaricomycetidae</taxon>
        <taxon>Agaricales</taxon>
        <taxon>Marasmiineae</taxon>
        <taxon>Omphalotaceae</taxon>
        <taxon>Lentinula</taxon>
    </lineage>
</organism>
<dbReference type="AlphaFoldDB" id="A0AA38Q6Z2"/>
<dbReference type="EMBL" id="MU801914">
    <property type="protein sequence ID" value="KAJ3988073.1"/>
    <property type="molecule type" value="Genomic_DNA"/>
</dbReference>
<name>A0AA38Q6Z2_9AGAR</name>
<reference evidence="1" key="1">
    <citation type="submission" date="2022-08" db="EMBL/GenBank/DDBJ databases">
        <authorList>
            <consortium name="DOE Joint Genome Institute"/>
            <person name="Min B."/>
            <person name="Riley R."/>
            <person name="Sierra-Patev S."/>
            <person name="Naranjo-Ortiz M."/>
            <person name="Looney B."/>
            <person name="Konkel Z."/>
            <person name="Slot J.C."/>
            <person name="Sakamoto Y."/>
            <person name="Steenwyk J.L."/>
            <person name="Rokas A."/>
            <person name="Carro J."/>
            <person name="Camarero S."/>
            <person name="Ferreira P."/>
            <person name="Molpeceres G."/>
            <person name="Ruiz-Duenas F.J."/>
            <person name="Serrano A."/>
            <person name="Henrissat B."/>
            <person name="Drula E."/>
            <person name="Hughes K.W."/>
            <person name="Mata J.L."/>
            <person name="Ishikawa N.K."/>
            <person name="Vargas-Isla R."/>
            <person name="Ushijima S."/>
            <person name="Smith C.A."/>
            <person name="Ahrendt S."/>
            <person name="Andreopoulos W."/>
            <person name="He G."/>
            <person name="Labutti K."/>
            <person name="Lipzen A."/>
            <person name="Ng V."/>
            <person name="Sandor L."/>
            <person name="Barry K."/>
            <person name="Martinez A.T."/>
            <person name="Xiao Y."/>
            <person name="Gibbons J.G."/>
            <person name="Terashima K."/>
            <person name="Hibbett D.S."/>
            <person name="Grigoriev I.V."/>
        </authorList>
    </citation>
    <scope>NUCLEOTIDE SEQUENCE</scope>
    <source>
        <strain evidence="1">TFB7829</strain>
    </source>
</reference>
<gene>
    <name evidence="1" type="ORF">F5890DRAFT_601213</name>
</gene>